<organism evidence="2 3">
    <name type="scientific">Acer saccharum</name>
    <name type="common">Sugar maple</name>
    <dbReference type="NCBI Taxonomy" id="4024"/>
    <lineage>
        <taxon>Eukaryota</taxon>
        <taxon>Viridiplantae</taxon>
        <taxon>Streptophyta</taxon>
        <taxon>Embryophyta</taxon>
        <taxon>Tracheophyta</taxon>
        <taxon>Spermatophyta</taxon>
        <taxon>Magnoliopsida</taxon>
        <taxon>eudicotyledons</taxon>
        <taxon>Gunneridae</taxon>
        <taxon>Pentapetalae</taxon>
        <taxon>rosids</taxon>
        <taxon>malvids</taxon>
        <taxon>Sapindales</taxon>
        <taxon>Sapindaceae</taxon>
        <taxon>Hippocastanoideae</taxon>
        <taxon>Acereae</taxon>
        <taxon>Acer</taxon>
    </lineage>
</organism>
<reference evidence="2" key="1">
    <citation type="journal article" date="2022" name="Plant J.">
        <title>Strategies of tolerance reflected in two North American maple genomes.</title>
        <authorList>
            <person name="McEvoy S.L."/>
            <person name="Sezen U.U."/>
            <person name="Trouern-Trend A."/>
            <person name="McMahon S.M."/>
            <person name="Schaberg P.G."/>
            <person name="Yang J."/>
            <person name="Wegrzyn J.L."/>
            <person name="Swenson N.G."/>
        </authorList>
    </citation>
    <scope>NUCLEOTIDE SEQUENCE</scope>
    <source>
        <strain evidence="2">NS2018</strain>
    </source>
</reference>
<evidence type="ECO:0000313" key="2">
    <source>
        <dbReference type="EMBL" id="KAK0583319.1"/>
    </source>
</evidence>
<evidence type="ECO:0000256" key="1">
    <source>
        <dbReference type="SAM" id="MobiDB-lite"/>
    </source>
</evidence>
<feature type="region of interest" description="Disordered" evidence="1">
    <location>
        <begin position="1"/>
        <end position="40"/>
    </location>
</feature>
<reference evidence="2" key="2">
    <citation type="submission" date="2023-06" db="EMBL/GenBank/DDBJ databases">
        <authorList>
            <person name="Swenson N.G."/>
            <person name="Wegrzyn J.L."/>
            <person name="Mcevoy S.L."/>
        </authorList>
    </citation>
    <scope>NUCLEOTIDE SEQUENCE</scope>
    <source>
        <strain evidence="2">NS2018</strain>
        <tissue evidence="2">Leaf</tissue>
    </source>
</reference>
<dbReference type="Proteomes" id="UP001168877">
    <property type="component" value="Unassembled WGS sequence"/>
</dbReference>
<name>A0AA39S6M7_ACESA</name>
<sequence length="75" mass="8696">MLAKKESPASSAPQRETKQSGDGGAGLDKEKDPQIRPLVEQDTESLQWMLRDIPPWVKNPDYDRLVFWHGRIRMY</sequence>
<comment type="caution">
    <text evidence="2">The sequence shown here is derived from an EMBL/GenBank/DDBJ whole genome shotgun (WGS) entry which is preliminary data.</text>
</comment>
<protein>
    <submittedName>
        <fullName evidence="2">Uncharacterized protein</fullName>
    </submittedName>
</protein>
<gene>
    <name evidence="2" type="ORF">LWI29_035658</name>
</gene>
<dbReference type="AlphaFoldDB" id="A0AA39S6M7"/>
<accession>A0AA39S6M7</accession>
<dbReference type="EMBL" id="JAUESC010000384">
    <property type="protein sequence ID" value="KAK0583319.1"/>
    <property type="molecule type" value="Genomic_DNA"/>
</dbReference>
<proteinExistence type="predicted"/>
<keyword evidence="3" id="KW-1185">Reference proteome</keyword>
<evidence type="ECO:0000313" key="3">
    <source>
        <dbReference type="Proteomes" id="UP001168877"/>
    </source>
</evidence>